<evidence type="ECO:0000256" key="6">
    <source>
        <dbReference type="RuleBase" id="RU361277"/>
    </source>
</evidence>
<dbReference type="GO" id="GO:0008270">
    <property type="term" value="F:zinc ion binding"/>
    <property type="evidence" value="ECO:0007669"/>
    <property type="project" value="InterPro"/>
</dbReference>
<evidence type="ECO:0000313" key="8">
    <source>
        <dbReference type="EMBL" id="KAJ5397999.1"/>
    </source>
</evidence>
<dbReference type="SUPFAM" id="SSF50129">
    <property type="entry name" value="GroES-like"/>
    <property type="match status" value="1"/>
</dbReference>
<dbReference type="InterPro" id="IPR013149">
    <property type="entry name" value="ADH-like_C"/>
</dbReference>
<dbReference type="GeneID" id="81369729"/>
<dbReference type="OrthoDB" id="3941538at2759"/>
<gene>
    <name evidence="8" type="ORF">N7509_006112</name>
</gene>
<reference evidence="8" key="2">
    <citation type="journal article" date="2023" name="IMA Fungus">
        <title>Comparative genomic study of the Penicillium genus elucidates a diverse pangenome and 15 lateral gene transfer events.</title>
        <authorList>
            <person name="Petersen C."/>
            <person name="Sorensen T."/>
            <person name="Nielsen M.R."/>
            <person name="Sondergaard T.E."/>
            <person name="Sorensen J.L."/>
            <person name="Fitzpatrick D.A."/>
            <person name="Frisvad J.C."/>
            <person name="Nielsen K.L."/>
        </authorList>
    </citation>
    <scope>NUCLEOTIDE SEQUENCE</scope>
    <source>
        <strain evidence="8">IBT 29677</strain>
    </source>
</reference>
<evidence type="ECO:0000259" key="7">
    <source>
        <dbReference type="SMART" id="SM00829"/>
    </source>
</evidence>
<comment type="cofactor">
    <cofactor evidence="1 6">
        <name>Zn(2+)</name>
        <dbReference type="ChEBI" id="CHEBI:29105"/>
    </cofactor>
</comment>
<dbReference type="RefSeq" id="XP_056490051.1">
    <property type="nucleotide sequence ID" value="XM_056630749.1"/>
</dbReference>
<keyword evidence="9" id="KW-1185">Reference proteome</keyword>
<evidence type="ECO:0000256" key="1">
    <source>
        <dbReference type="ARBA" id="ARBA00001947"/>
    </source>
</evidence>
<dbReference type="InterPro" id="IPR002328">
    <property type="entry name" value="ADH_Zn_CS"/>
</dbReference>
<dbReference type="GO" id="GO:0005737">
    <property type="term" value="C:cytoplasm"/>
    <property type="evidence" value="ECO:0007669"/>
    <property type="project" value="TreeGrafter"/>
</dbReference>
<dbReference type="CDD" id="cd08233">
    <property type="entry name" value="butanediol_DH_like"/>
    <property type="match status" value="1"/>
</dbReference>
<keyword evidence="4 6" id="KW-0862">Zinc</keyword>
<feature type="domain" description="Enoyl reductase (ER)" evidence="7">
    <location>
        <begin position="8"/>
        <end position="380"/>
    </location>
</feature>
<dbReference type="SUPFAM" id="SSF51735">
    <property type="entry name" value="NAD(P)-binding Rossmann-fold domains"/>
    <property type="match status" value="1"/>
</dbReference>
<comment type="similarity">
    <text evidence="2 6">Belongs to the zinc-containing alcohol dehydrogenase family.</text>
</comment>
<evidence type="ECO:0000256" key="4">
    <source>
        <dbReference type="ARBA" id="ARBA00022833"/>
    </source>
</evidence>
<sequence length="391" mass="42001">MRALRFHGREDVRLDEVSEPSCRKGQVKEYVVAVNYQTILPLLQILIDIDLHEYLTGPSAVPVTPHPITGAKLPTTLGHEFSGTIEEIGEGVVSLKVGDRVAIKPNLSDGSCSRCAMGRQNICSSLGFIGYSSEAGGMSDHAVIDEKHAIKLPDTMSLDIGGMYVRLGSYDGTWSSLTPAALVEPLAVAWHAVGRSPLKAGDTALIVGAGPIGLAIVQVLKARGAETIIVVEISEQRRQFAQNFGASHVLDPRKVDAVARIREITGQRQGVSVSFETSGVQAGLDTVMAGLRARGTAVIVSLWDEKPIINAFIDIVLGEKHVTGAAVYDEGDFEAVIEAIRSGKIQPRPMITSKIGMAEVAEKGFRALINHRDQHVKILVDISIGHLELQE</sequence>
<accession>A0A9X0BAS1</accession>
<dbReference type="InterPro" id="IPR020843">
    <property type="entry name" value="ER"/>
</dbReference>
<dbReference type="EMBL" id="JAPZBU010000006">
    <property type="protein sequence ID" value="KAJ5397999.1"/>
    <property type="molecule type" value="Genomic_DNA"/>
</dbReference>
<dbReference type="GO" id="GO:0034079">
    <property type="term" value="P:butanediol biosynthetic process"/>
    <property type="evidence" value="ECO:0007669"/>
    <property type="project" value="TreeGrafter"/>
</dbReference>
<evidence type="ECO:0000313" key="9">
    <source>
        <dbReference type="Proteomes" id="UP001147747"/>
    </source>
</evidence>
<dbReference type="PANTHER" id="PTHR43161">
    <property type="entry name" value="SORBITOL DEHYDROGENASE"/>
    <property type="match status" value="1"/>
</dbReference>
<name>A0A9X0BAS1_9EURO</name>
<proteinExistence type="inferred from homology"/>
<dbReference type="AlphaFoldDB" id="A0A9X0BAS1"/>
<comment type="caution">
    <text evidence="8">The sequence shown here is derived from an EMBL/GenBank/DDBJ whole genome shotgun (WGS) entry which is preliminary data.</text>
</comment>
<dbReference type="Gene3D" id="3.90.180.10">
    <property type="entry name" value="Medium-chain alcohol dehydrogenases, catalytic domain"/>
    <property type="match status" value="2"/>
</dbReference>
<evidence type="ECO:0000256" key="2">
    <source>
        <dbReference type="ARBA" id="ARBA00008072"/>
    </source>
</evidence>
<dbReference type="InterPro" id="IPR036291">
    <property type="entry name" value="NAD(P)-bd_dom_sf"/>
</dbReference>
<reference evidence="8" key="1">
    <citation type="submission" date="2022-12" db="EMBL/GenBank/DDBJ databases">
        <authorList>
            <person name="Petersen C."/>
        </authorList>
    </citation>
    <scope>NUCLEOTIDE SEQUENCE</scope>
    <source>
        <strain evidence="8">IBT 29677</strain>
    </source>
</reference>
<dbReference type="Gene3D" id="3.40.50.720">
    <property type="entry name" value="NAD(P)-binding Rossmann-like Domain"/>
    <property type="match status" value="1"/>
</dbReference>
<dbReference type="GO" id="GO:0000721">
    <property type="term" value="F:(R,R)-butanediol dehydrogenase activity"/>
    <property type="evidence" value="ECO:0007669"/>
    <property type="project" value="TreeGrafter"/>
</dbReference>
<dbReference type="Pfam" id="PF00107">
    <property type="entry name" value="ADH_zinc_N"/>
    <property type="match status" value="1"/>
</dbReference>
<organism evidence="8 9">
    <name type="scientific">Penicillium cosmopolitanum</name>
    <dbReference type="NCBI Taxonomy" id="1131564"/>
    <lineage>
        <taxon>Eukaryota</taxon>
        <taxon>Fungi</taxon>
        <taxon>Dikarya</taxon>
        <taxon>Ascomycota</taxon>
        <taxon>Pezizomycotina</taxon>
        <taxon>Eurotiomycetes</taxon>
        <taxon>Eurotiomycetidae</taxon>
        <taxon>Eurotiales</taxon>
        <taxon>Aspergillaceae</taxon>
        <taxon>Penicillium</taxon>
    </lineage>
</organism>
<keyword evidence="5" id="KW-0560">Oxidoreductase</keyword>
<dbReference type="PROSITE" id="PS00059">
    <property type="entry name" value="ADH_ZINC"/>
    <property type="match status" value="1"/>
</dbReference>
<dbReference type="InterPro" id="IPR011032">
    <property type="entry name" value="GroES-like_sf"/>
</dbReference>
<dbReference type="PANTHER" id="PTHR43161:SF23">
    <property type="entry name" value="(R,R)-BUTANEDIOL DEHYDROGENASE-RELATED"/>
    <property type="match status" value="1"/>
</dbReference>
<evidence type="ECO:0000256" key="5">
    <source>
        <dbReference type="ARBA" id="ARBA00023002"/>
    </source>
</evidence>
<dbReference type="Pfam" id="PF08240">
    <property type="entry name" value="ADH_N"/>
    <property type="match status" value="1"/>
</dbReference>
<protein>
    <recommendedName>
        <fullName evidence="7">Enoyl reductase (ER) domain-containing protein</fullName>
    </recommendedName>
</protein>
<dbReference type="InterPro" id="IPR013154">
    <property type="entry name" value="ADH-like_N"/>
</dbReference>
<keyword evidence="3 6" id="KW-0479">Metal-binding</keyword>
<evidence type="ECO:0000256" key="3">
    <source>
        <dbReference type="ARBA" id="ARBA00022723"/>
    </source>
</evidence>
<dbReference type="Proteomes" id="UP001147747">
    <property type="component" value="Unassembled WGS sequence"/>
</dbReference>
<dbReference type="SMART" id="SM00829">
    <property type="entry name" value="PKS_ER"/>
    <property type="match status" value="1"/>
</dbReference>